<feature type="transmembrane region" description="Helical" evidence="1">
    <location>
        <begin position="142"/>
        <end position="159"/>
    </location>
</feature>
<keyword evidence="1" id="KW-0472">Membrane</keyword>
<comment type="caution">
    <text evidence="2">The sequence shown here is derived from an EMBL/GenBank/DDBJ whole genome shotgun (WGS) entry which is preliminary data.</text>
</comment>
<accession>A0ABS6ZAR7</accession>
<feature type="transmembrane region" description="Helical" evidence="1">
    <location>
        <begin position="93"/>
        <end position="111"/>
    </location>
</feature>
<sequence length="165" mass="18075">MAPPQPQPPRVVIPRPPRSPVGLGDVARAGHVGALAVLVWQLLLLSQWRLPFEKSAEVAPRWTAPFELARLQVGSPHFTEVRDVVLGWGPAPAYPWLFPACAVALVLLLRAVRFPDGVQWFLGTCASAYGLVALYANGPDLLRHWPLTGVLLVLGFWLLQATRIP</sequence>
<feature type="transmembrane region" description="Helical" evidence="1">
    <location>
        <begin position="118"/>
        <end position="136"/>
    </location>
</feature>
<protein>
    <recommendedName>
        <fullName evidence="4">Glycosyltransferase RgtA/B/C/D-like domain-containing protein</fullName>
    </recommendedName>
</protein>
<dbReference type="Proteomes" id="UP000812013">
    <property type="component" value="Unassembled WGS sequence"/>
</dbReference>
<evidence type="ECO:0008006" key="4">
    <source>
        <dbReference type="Google" id="ProtNLM"/>
    </source>
</evidence>
<organism evidence="2 3">
    <name type="scientific">Streptomyces bambusae</name>
    <dbReference type="NCBI Taxonomy" id="1550616"/>
    <lineage>
        <taxon>Bacteria</taxon>
        <taxon>Bacillati</taxon>
        <taxon>Actinomycetota</taxon>
        <taxon>Actinomycetes</taxon>
        <taxon>Kitasatosporales</taxon>
        <taxon>Streptomycetaceae</taxon>
        <taxon>Streptomyces</taxon>
    </lineage>
</organism>
<gene>
    <name evidence="2" type="ORF">GPJ59_24025</name>
</gene>
<keyword evidence="1" id="KW-1133">Transmembrane helix</keyword>
<evidence type="ECO:0000313" key="2">
    <source>
        <dbReference type="EMBL" id="MBW5484867.1"/>
    </source>
</evidence>
<evidence type="ECO:0000256" key="1">
    <source>
        <dbReference type="SAM" id="Phobius"/>
    </source>
</evidence>
<dbReference type="EMBL" id="WTFF01000198">
    <property type="protein sequence ID" value="MBW5484867.1"/>
    <property type="molecule type" value="Genomic_DNA"/>
</dbReference>
<dbReference type="RefSeq" id="WP_219669715.1">
    <property type="nucleotide sequence ID" value="NZ_WTFF01000198.1"/>
</dbReference>
<keyword evidence="3" id="KW-1185">Reference proteome</keyword>
<evidence type="ECO:0000313" key="3">
    <source>
        <dbReference type="Proteomes" id="UP000812013"/>
    </source>
</evidence>
<reference evidence="2 3" key="1">
    <citation type="submission" date="2019-12" db="EMBL/GenBank/DDBJ databases">
        <title>Genome sequence of Streptomyces bambusae.</title>
        <authorList>
            <person name="Bansal K."/>
            <person name="Choksket S."/>
            <person name="Korpole S."/>
            <person name="Patil P.B."/>
        </authorList>
    </citation>
    <scope>NUCLEOTIDE SEQUENCE [LARGE SCALE GENOMIC DNA]</scope>
    <source>
        <strain evidence="2 3">SK60</strain>
    </source>
</reference>
<proteinExistence type="predicted"/>
<name>A0ABS6ZAR7_9ACTN</name>
<keyword evidence="1" id="KW-0812">Transmembrane</keyword>